<reference evidence="6 7" key="1">
    <citation type="submission" date="2012-10" db="EMBL/GenBank/DDBJ databases">
        <authorList>
            <person name="Zafar N."/>
            <person name="Inman J."/>
            <person name="Hall N."/>
            <person name="Lorenzi H."/>
            <person name="Caler E."/>
        </authorList>
    </citation>
    <scope>NUCLEOTIDE SEQUENCE [LARGE SCALE GENOMIC DNA]</scope>
    <source>
        <strain evidence="6 7">IP1</strain>
    </source>
</reference>
<accession>A0A0A1TWD6</accession>
<dbReference type="CDD" id="cd00159">
    <property type="entry name" value="RhoGAP"/>
    <property type="match status" value="1"/>
</dbReference>
<keyword evidence="7" id="KW-1185">Reference proteome</keyword>
<feature type="domain" description="Phorbol-ester/DAG-type" evidence="4">
    <location>
        <begin position="994"/>
        <end position="1042"/>
    </location>
</feature>
<dbReference type="Gene3D" id="1.10.555.10">
    <property type="entry name" value="Rho GTPase activation protein"/>
    <property type="match status" value="1"/>
</dbReference>
<dbReference type="GO" id="GO:0005096">
    <property type="term" value="F:GTPase activator activity"/>
    <property type="evidence" value="ECO:0007669"/>
    <property type="project" value="UniProtKB-KW"/>
</dbReference>
<organism evidence="6 7">
    <name type="scientific">Entamoeba invadens IP1</name>
    <dbReference type="NCBI Taxonomy" id="370355"/>
    <lineage>
        <taxon>Eukaryota</taxon>
        <taxon>Amoebozoa</taxon>
        <taxon>Evosea</taxon>
        <taxon>Archamoebae</taxon>
        <taxon>Mastigamoebida</taxon>
        <taxon>Entamoebidae</taxon>
        <taxon>Entamoeba</taxon>
    </lineage>
</organism>
<dbReference type="InterPro" id="IPR036322">
    <property type="entry name" value="WD40_repeat_dom_sf"/>
</dbReference>
<evidence type="ECO:0000313" key="6">
    <source>
        <dbReference type="EMBL" id="ELP83626.1"/>
    </source>
</evidence>
<evidence type="ECO:0008006" key="8">
    <source>
        <dbReference type="Google" id="ProtNLM"/>
    </source>
</evidence>
<dbReference type="Pfam" id="PF00620">
    <property type="entry name" value="RhoGAP"/>
    <property type="match status" value="1"/>
</dbReference>
<evidence type="ECO:0000256" key="2">
    <source>
        <dbReference type="SAM" id="MobiDB-lite"/>
    </source>
</evidence>
<dbReference type="SUPFAM" id="SSF48350">
    <property type="entry name" value="GTPase activation domain, GAP"/>
    <property type="match status" value="1"/>
</dbReference>
<dbReference type="GO" id="GO:0007165">
    <property type="term" value="P:signal transduction"/>
    <property type="evidence" value="ECO:0007669"/>
    <property type="project" value="InterPro"/>
</dbReference>
<dbReference type="RefSeq" id="XP_004182972.1">
    <property type="nucleotide sequence ID" value="XM_004182924.1"/>
</dbReference>
<dbReference type="OrthoDB" id="3196451at2759"/>
<keyword evidence="3" id="KW-1133">Transmembrane helix</keyword>
<dbReference type="InterPro" id="IPR015943">
    <property type="entry name" value="WD40/YVTN_repeat-like_dom_sf"/>
</dbReference>
<dbReference type="OMA" id="NTYCSIH"/>
<dbReference type="AlphaFoldDB" id="A0A0A1TWD6"/>
<dbReference type="SMART" id="SM00324">
    <property type="entry name" value="RhoGAP"/>
    <property type="match status" value="1"/>
</dbReference>
<dbReference type="PANTHER" id="PTHR15228:SF25">
    <property type="entry name" value="F-BAR DOMAIN-CONTAINING PROTEIN"/>
    <property type="match status" value="1"/>
</dbReference>
<gene>
    <name evidence="6" type="ORF">EIN_417050</name>
</gene>
<dbReference type="PROSITE" id="PS50238">
    <property type="entry name" value="RHOGAP"/>
    <property type="match status" value="1"/>
</dbReference>
<feature type="transmembrane region" description="Helical" evidence="3">
    <location>
        <begin position="344"/>
        <end position="366"/>
    </location>
</feature>
<dbReference type="VEuPathDB" id="AmoebaDB:EIN_417050"/>
<dbReference type="InterPro" id="IPR051025">
    <property type="entry name" value="RhoGAP"/>
</dbReference>
<keyword evidence="1" id="KW-0343">GTPase activation</keyword>
<protein>
    <recommendedName>
        <fullName evidence="8">RhoGAP domain containing protein</fullName>
    </recommendedName>
</protein>
<dbReference type="Proteomes" id="UP000014680">
    <property type="component" value="Unassembled WGS sequence"/>
</dbReference>
<evidence type="ECO:0000259" key="4">
    <source>
        <dbReference type="PROSITE" id="PS50081"/>
    </source>
</evidence>
<dbReference type="PANTHER" id="PTHR15228">
    <property type="entry name" value="SPERMATHECAL PHYSIOLOGY VARIANT"/>
    <property type="match status" value="1"/>
</dbReference>
<proteinExistence type="predicted"/>
<dbReference type="SUPFAM" id="SSF50978">
    <property type="entry name" value="WD40 repeat-like"/>
    <property type="match status" value="1"/>
</dbReference>
<dbReference type="KEGG" id="eiv:EIN_417050"/>
<name>A0A0A1TWD6_ENTIV</name>
<sequence length="1057" mass="119384">MSSSSPTQIRHRLSRDSNRASTQSDDLAYFPSRRMTLDSTLLQPISSPKSTPTKILQENKTPFFSFKTSQVPQTREIIVRTMESLLNTFKKALFVQAQFEQSTPRQMKEDISGLQEDILKESFDKFFKDLDDVSGILSPVLNAMQTNLENLYYPLVSFFQSYSFSILTNFLSTLKKNIIDLEKLQKDQQKYRLNSITCSHKLVKILIEIVTDFNCLVPLFDVDKMEIQRRVDAQEILVQFKSSNPVQLMASNISLSELLWAKSVLRNSSLFSSQLAKATESFSDFVNAHEVIMFIQEALFQRENNSKGLKEVFDLLDEDKILTSSVMYVLIQTNDNVSRYHKSVVCLTQIGVFVFVLFSGNFVIFADFISAKTLSNATIEITSSLDQLFVGDLHITLKDDVWKKEFVLGFLHTSDLIEWSALLKEHLLSFALTNQIEYKNDHPIASKLYLKKLNKKQKYVGSSVEELISIQQSVNSIDLIPDILRKCVNGIIKSGLGVDGLFRKPPDQDELEELMKKLTDTDFRNTTTLEYPISTLCGLLKAFLMEMSPRFITEKQYETFFKISKVDDGEKRTQIEEFINVLSTEQFIVLKEYVYLLTVIAANQKLNRMGAQNLSTAICQCFLPQKNTVDFASLENDAFECLITNSDLFDTQITSPAQLPQISCFIKRQCKGEGAYTTTLFIEPDRKMVTIDKAGSVQIIDVDDYSSDIVQVNFDIPDLRYAVSVGKCLIVGTKTMLYSISTETKEIIRTSEKKRCSFITSANGMLLIGEQHGVIEVIDPTTFNVEKTIHVEMGEDQVMTVPVITHILPAENMLFVVGLNLNEIVVMSLFGDKKRQTILTPHKSSISCLIYSEENKTLWSGDSNGLICVFSTKNNDIISKTQCPTVYGKVVALQKIKGYVIATFISSQIVVFNCDNCSVVETAKTNMFVSSKSGIVVERNHHGTKSYNLWMEKDNSGDTIVLDISYPSGNCKCDIIDNMDSFVTNKYFDKTPLGHCFCQTKTVGKCSVCGGSFSEGSDCYKCLNCDKHIHSGCVAKFSLTQCEKNAVDYYEVINKPK</sequence>
<dbReference type="Gene3D" id="2.130.10.10">
    <property type="entry name" value="YVTN repeat-like/Quinoprotein amine dehydrogenase"/>
    <property type="match status" value="1"/>
</dbReference>
<dbReference type="InterPro" id="IPR000198">
    <property type="entry name" value="RhoGAP_dom"/>
</dbReference>
<evidence type="ECO:0000256" key="3">
    <source>
        <dbReference type="SAM" id="Phobius"/>
    </source>
</evidence>
<dbReference type="PROSITE" id="PS00479">
    <property type="entry name" value="ZF_DAG_PE_1"/>
    <property type="match status" value="1"/>
</dbReference>
<evidence type="ECO:0000313" key="7">
    <source>
        <dbReference type="Proteomes" id="UP000014680"/>
    </source>
</evidence>
<dbReference type="InterPro" id="IPR002219">
    <property type="entry name" value="PKC_DAG/PE"/>
</dbReference>
<feature type="region of interest" description="Disordered" evidence="2">
    <location>
        <begin position="1"/>
        <end position="25"/>
    </location>
</feature>
<dbReference type="PROSITE" id="PS50081">
    <property type="entry name" value="ZF_DAG_PE_2"/>
    <property type="match status" value="1"/>
</dbReference>
<dbReference type="GeneID" id="14882585"/>
<feature type="domain" description="Rho-GAP" evidence="5">
    <location>
        <begin position="462"/>
        <end position="650"/>
    </location>
</feature>
<keyword evidence="3" id="KW-0472">Membrane</keyword>
<keyword evidence="3" id="KW-0812">Transmembrane</keyword>
<dbReference type="InterPro" id="IPR008936">
    <property type="entry name" value="Rho_GTPase_activation_prot"/>
</dbReference>
<evidence type="ECO:0000256" key="1">
    <source>
        <dbReference type="ARBA" id="ARBA00022468"/>
    </source>
</evidence>
<evidence type="ECO:0000259" key="5">
    <source>
        <dbReference type="PROSITE" id="PS50238"/>
    </source>
</evidence>
<dbReference type="EMBL" id="KB207254">
    <property type="protein sequence ID" value="ELP83626.1"/>
    <property type="molecule type" value="Genomic_DNA"/>
</dbReference>